<name>A0ABU6SNJ1_9FABA</name>
<keyword evidence="2" id="KW-1185">Reference proteome</keyword>
<accession>A0ABU6SNJ1</accession>
<dbReference type="Proteomes" id="UP001341840">
    <property type="component" value="Unassembled WGS sequence"/>
</dbReference>
<organism evidence="1 2">
    <name type="scientific">Stylosanthes scabra</name>
    <dbReference type="NCBI Taxonomy" id="79078"/>
    <lineage>
        <taxon>Eukaryota</taxon>
        <taxon>Viridiplantae</taxon>
        <taxon>Streptophyta</taxon>
        <taxon>Embryophyta</taxon>
        <taxon>Tracheophyta</taxon>
        <taxon>Spermatophyta</taxon>
        <taxon>Magnoliopsida</taxon>
        <taxon>eudicotyledons</taxon>
        <taxon>Gunneridae</taxon>
        <taxon>Pentapetalae</taxon>
        <taxon>rosids</taxon>
        <taxon>fabids</taxon>
        <taxon>Fabales</taxon>
        <taxon>Fabaceae</taxon>
        <taxon>Papilionoideae</taxon>
        <taxon>50 kb inversion clade</taxon>
        <taxon>dalbergioids sensu lato</taxon>
        <taxon>Dalbergieae</taxon>
        <taxon>Pterocarpus clade</taxon>
        <taxon>Stylosanthes</taxon>
    </lineage>
</organism>
<comment type="caution">
    <text evidence="1">The sequence shown here is derived from an EMBL/GenBank/DDBJ whole genome shotgun (WGS) entry which is preliminary data.</text>
</comment>
<dbReference type="EMBL" id="JASCZI010061157">
    <property type="protein sequence ID" value="MED6137832.1"/>
    <property type="molecule type" value="Genomic_DNA"/>
</dbReference>
<reference evidence="1 2" key="1">
    <citation type="journal article" date="2023" name="Plants (Basel)">
        <title>Bridging the Gap: Combining Genomics and Transcriptomics Approaches to Understand Stylosanthes scabra, an Orphan Legume from the Brazilian Caatinga.</title>
        <authorList>
            <person name="Ferreira-Neto J.R.C."/>
            <person name="da Silva M.D."/>
            <person name="Binneck E."/>
            <person name="de Melo N.F."/>
            <person name="da Silva R.H."/>
            <person name="de Melo A.L.T.M."/>
            <person name="Pandolfi V."/>
            <person name="Bustamante F.O."/>
            <person name="Brasileiro-Vidal A.C."/>
            <person name="Benko-Iseppon A.M."/>
        </authorList>
    </citation>
    <scope>NUCLEOTIDE SEQUENCE [LARGE SCALE GENOMIC DNA]</scope>
    <source>
        <tissue evidence="1">Leaves</tissue>
    </source>
</reference>
<evidence type="ECO:0000313" key="2">
    <source>
        <dbReference type="Proteomes" id="UP001341840"/>
    </source>
</evidence>
<evidence type="ECO:0000313" key="1">
    <source>
        <dbReference type="EMBL" id="MED6137832.1"/>
    </source>
</evidence>
<gene>
    <name evidence="1" type="ORF">PIB30_068744</name>
</gene>
<sequence>MSPWEHHGNASVEFMRPHGSLRAPARILGCEAKDDFFIDRATARIDCPTAQLNSNPDLLVLDPEIQRTLRHIRQVRHCIQFRYFQTEELASESNSVYSSASDIDIESFF</sequence>
<proteinExistence type="predicted"/>
<protein>
    <submittedName>
        <fullName evidence="1">Uncharacterized protein</fullName>
    </submittedName>
</protein>